<dbReference type="GO" id="GO:0047789">
    <property type="term" value="F:creatininase activity"/>
    <property type="evidence" value="ECO:0007669"/>
    <property type="project" value="UniProtKB-EC"/>
</dbReference>
<keyword evidence="2" id="KW-0479">Metal-binding</keyword>
<dbReference type="NCBIfam" id="TIGR04448">
    <property type="entry name" value="creatininase"/>
    <property type="match status" value="1"/>
</dbReference>
<protein>
    <submittedName>
        <fullName evidence="6">Creatininase</fullName>
        <ecNumber evidence="6">3.5.2.10</ecNumber>
    </submittedName>
</protein>
<evidence type="ECO:0000256" key="4">
    <source>
        <dbReference type="ARBA" id="ARBA00022833"/>
    </source>
</evidence>
<evidence type="ECO:0000256" key="1">
    <source>
        <dbReference type="ARBA" id="ARBA00001947"/>
    </source>
</evidence>
<dbReference type="AlphaFoldDB" id="A0A3A8BBF2"/>
<comment type="cofactor">
    <cofactor evidence="1">
        <name>Zn(2+)</name>
        <dbReference type="ChEBI" id="CHEBI:29105"/>
    </cofactor>
</comment>
<dbReference type="EC" id="3.5.2.10" evidence="6"/>
<dbReference type="Proteomes" id="UP000281128">
    <property type="component" value="Unassembled WGS sequence"/>
</dbReference>
<dbReference type="Gene3D" id="3.40.50.10310">
    <property type="entry name" value="Creatininase"/>
    <property type="match status" value="1"/>
</dbReference>
<comment type="caution">
    <text evidence="6">The sequence shown here is derived from an EMBL/GenBank/DDBJ whole genome shotgun (WGS) entry which is preliminary data.</text>
</comment>
<keyword evidence="7" id="KW-1185">Reference proteome</keyword>
<evidence type="ECO:0000313" key="6">
    <source>
        <dbReference type="EMBL" id="RKF16744.1"/>
    </source>
</evidence>
<evidence type="ECO:0000256" key="3">
    <source>
        <dbReference type="ARBA" id="ARBA00022801"/>
    </source>
</evidence>
<dbReference type="GO" id="GO:0016811">
    <property type="term" value="F:hydrolase activity, acting on carbon-nitrogen (but not peptide) bonds, in linear amides"/>
    <property type="evidence" value="ECO:0007669"/>
    <property type="project" value="TreeGrafter"/>
</dbReference>
<dbReference type="InterPro" id="IPR003785">
    <property type="entry name" value="Creatininase/forma_Hydrolase"/>
</dbReference>
<dbReference type="GO" id="GO:0009231">
    <property type="term" value="P:riboflavin biosynthetic process"/>
    <property type="evidence" value="ECO:0007669"/>
    <property type="project" value="TreeGrafter"/>
</dbReference>
<evidence type="ECO:0000256" key="5">
    <source>
        <dbReference type="ARBA" id="ARBA00024029"/>
    </source>
</evidence>
<dbReference type="Pfam" id="PF02633">
    <property type="entry name" value="Creatininase"/>
    <property type="match status" value="1"/>
</dbReference>
<proteinExistence type="inferred from homology"/>
<dbReference type="GO" id="GO:0046872">
    <property type="term" value="F:metal ion binding"/>
    <property type="evidence" value="ECO:0007669"/>
    <property type="project" value="UniProtKB-KW"/>
</dbReference>
<dbReference type="InterPro" id="IPR031034">
    <property type="entry name" value="Creatininase"/>
</dbReference>
<dbReference type="PANTHER" id="PTHR35005:SF1">
    <property type="entry name" value="2-AMINO-5-FORMYLAMINO-6-RIBOSYLAMINOPYRIMIDIN-4(3H)-ONE 5'-MONOPHOSPHATE DEFORMYLASE"/>
    <property type="match status" value="1"/>
</dbReference>
<comment type="similarity">
    <text evidence="5">Belongs to the creatininase superfamily.</text>
</comment>
<sequence>MSELAWDEYQRRLREEDAIVFVPVGAVEQHGYHLPLGTDWMMARYMARRVAAKVGGVVAEPIAYGATSQIRTGGGPHRCGTTSLNAETLIALLHDVLVGIGRHGARKIAVIDSHFENRFFLDEACHRAQDTLALRGHEARILKMLYAERINPETMAAVYRGMGDPPGLDLEHGGVLETAMMLYCHPELVDMSRMVDEARPDFPPYDVYPVNPDWVPASGCLSSGRTATREIGELLVEEFVGHVTDAVRSEFR</sequence>
<dbReference type="OrthoDB" id="9801445at2"/>
<dbReference type="RefSeq" id="WP_121164047.1">
    <property type="nucleotide sequence ID" value="NZ_RAPE01000001.1"/>
</dbReference>
<dbReference type="GO" id="GO:0006602">
    <property type="term" value="P:creatinine catabolic process"/>
    <property type="evidence" value="ECO:0007669"/>
    <property type="project" value="InterPro"/>
</dbReference>
<dbReference type="InterPro" id="IPR024087">
    <property type="entry name" value="Creatininase-like_sf"/>
</dbReference>
<keyword evidence="3 6" id="KW-0378">Hydrolase</keyword>
<reference evidence="6 7" key="1">
    <citation type="submission" date="2018-09" db="EMBL/GenBank/DDBJ databases">
        <title>Roseovarius spongiae sp. nov., isolated from a marine sponge.</title>
        <authorList>
            <person name="Zhuang L."/>
            <person name="Luo L."/>
        </authorList>
    </citation>
    <scope>NUCLEOTIDE SEQUENCE [LARGE SCALE GENOMIC DNA]</scope>
    <source>
        <strain evidence="6 7">HN-E21</strain>
    </source>
</reference>
<evidence type="ECO:0000256" key="2">
    <source>
        <dbReference type="ARBA" id="ARBA00022723"/>
    </source>
</evidence>
<gene>
    <name evidence="6" type="ORF">D6850_04185</name>
</gene>
<name>A0A3A8BBF2_9RHOB</name>
<organism evidence="6 7">
    <name type="scientific">Roseovarius spongiae</name>
    <dbReference type="NCBI Taxonomy" id="2320272"/>
    <lineage>
        <taxon>Bacteria</taxon>
        <taxon>Pseudomonadati</taxon>
        <taxon>Pseudomonadota</taxon>
        <taxon>Alphaproteobacteria</taxon>
        <taxon>Rhodobacterales</taxon>
        <taxon>Roseobacteraceae</taxon>
        <taxon>Roseovarius</taxon>
    </lineage>
</organism>
<keyword evidence="4" id="KW-0862">Zinc</keyword>
<evidence type="ECO:0000313" key="7">
    <source>
        <dbReference type="Proteomes" id="UP000281128"/>
    </source>
</evidence>
<dbReference type="PANTHER" id="PTHR35005">
    <property type="entry name" value="3-DEHYDRO-SCYLLO-INOSOSE HYDROLASE"/>
    <property type="match status" value="1"/>
</dbReference>
<dbReference type="GO" id="GO:0006601">
    <property type="term" value="P:creatine biosynthetic process"/>
    <property type="evidence" value="ECO:0007669"/>
    <property type="project" value="InterPro"/>
</dbReference>
<accession>A0A3A8BBF2</accession>
<dbReference type="EMBL" id="RAPE01000001">
    <property type="protein sequence ID" value="RKF16744.1"/>
    <property type="molecule type" value="Genomic_DNA"/>
</dbReference>
<dbReference type="SUPFAM" id="SSF102215">
    <property type="entry name" value="Creatininase"/>
    <property type="match status" value="1"/>
</dbReference>